<dbReference type="Proteomes" id="UP000031565">
    <property type="component" value="Unassembled WGS sequence"/>
</dbReference>
<protein>
    <submittedName>
        <fullName evidence="1">Uncharacterized protein</fullName>
    </submittedName>
</protein>
<comment type="caution">
    <text evidence="1">The sequence shown here is derived from an EMBL/GenBank/DDBJ whole genome shotgun (WGS) entry which is preliminary data.</text>
</comment>
<evidence type="ECO:0000313" key="1">
    <source>
        <dbReference type="EMBL" id="PQM30168.1"/>
    </source>
</evidence>
<gene>
    <name evidence="1" type="ORF">SMSRO_SF026400</name>
</gene>
<accession>A0A2P6F9N9</accession>
<organism evidence="1 2">
    <name type="scientific">Spiroplasma poulsonii</name>
    <dbReference type="NCBI Taxonomy" id="2138"/>
    <lineage>
        <taxon>Bacteria</taxon>
        <taxon>Bacillati</taxon>
        <taxon>Mycoplasmatota</taxon>
        <taxon>Mollicutes</taxon>
        <taxon>Entomoplasmatales</taxon>
        <taxon>Spiroplasmataceae</taxon>
        <taxon>Spiroplasma</taxon>
    </lineage>
</organism>
<sequence>MLLEDLNLLESGYSQVDKVNFPNIFTINTKEITNDIKTLDTFKTNGLPENIMKTLMNLEINLL</sequence>
<proteinExistence type="predicted"/>
<reference evidence="1 2" key="1">
    <citation type="journal article" date="2015" name="MBio">
        <title>Genome sequence of the Drosophila melanogaster male-killing Spiroplasma strain MSRO endosymbiont.</title>
        <authorList>
            <person name="Paredes J.C."/>
            <person name="Herren J.K."/>
            <person name="Schupfer F."/>
            <person name="Marin R."/>
            <person name="Claverol S."/>
            <person name="Kuo C.H."/>
            <person name="Lemaitre B."/>
            <person name="Beven L."/>
        </authorList>
    </citation>
    <scope>NUCLEOTIDE SEQUENCE [LARGE SCALE GENOMIC DNA]</scope>
    <source>
        <strain evidence="1 2">MSRO</strain>
    </source>
</reference>
<dbReference type="EMBL" id="JTLV02000004">
    <property type="protein sequence ID" value="PQM30168.1"/>
    <property type="molecule type" value="Genomic_DNA"/>
</dbReference>
<name>A0A2P6F9N9_9MOLU</name>
<keyword evidence="2" id="KW-1185">Reference proteome</keyword>
<dbReference type="AlphaFoldDB" id="A0A2P6F9N9"/>
<evidence type="ECO:0000313" key="2">
    <source>
        <dbReference type="Proteomes" id="UP000031565"/>
    </source>
</evidence>